<evidence type="ECO:0000313" key="2">
    <source>
        <dbReference type="EMBL" id="MQL88141.1"/>
    </source>
</evidence>
<proteinExistence type="predicted"/>
<dbReference type="PANTHER" id="PTHR33181:SF4">
    <property type="entry name" value="OVULE PROTEIN"/>
    <property type="match status" value="1"/>
</dbReference>
<dbReference type="OrthoDB" id="689242at2759"/>
<dbReference type="AlphaFoldDB" id="A0A843UX12"/>
<gene>
    <name evidence="2" type="ORF">Taro_020695</name>
</gene>
<organism evidence="2 3">
    <name type="scientific">Colocasia esculenta</name>
    <name type="common">Wild taro</name>
    <name type="synonym">Arum esculentum</name>
    <dbReference type="NCBI Taxonomy" id="4460"/>
    <lineage>
        <taxon>Eukaryota</taxon>
        <taxon>Viridiplantae</taxon>
        <taxon>Streptophyta</taxon>
        <taxon>Embryophyta</taxon>
        <taxon>Tracheophyta</taxon>
        <taxon>Spermatophyta</taxon>
        <taxon>Magnoliopsida</taxon>
        <taxon>Liliopsida</taxon>
        <taxon>Araceae</taxon>
        <taxon>Aroideae</taxon>
        <taxon>Colocasieae</taxon>
        <taxon>Colocasia</taxon>
    </lineage>
</organism>
<reference evidence="2" key="1">
    <citation type="submission" date="2017-07" db="EMBL/GenBank/DDBJ databases">
        <title>Taro Niue Genome Assembly and Annotation.</title>
        <authorList>
            <person name="Atibalentja N."/>
            <person name="Keating K."/>
            <person name="Fields C.J."/>
        </authorList>
    </citation>
    <scope>NUCLEOTIDE SEQUENCE</scope>
    <source>
        <strain evidence="2">Niue_2</strain>
        <tissue evidence="2">Leaf</tissue>
    </source>
</reference>
<protein>
    <submittedName>
        <fullName evidence="2">Uncharacterized protein</fullName>
    </submittedName>
</protein>
<dbReference type="EMBL" id="NMUH01001033">
    <property type="protein sequence ID" value="MQL88141.1"/>
    <property type="molecule type" value="Genomic_DNA"/>
</dbReference>
<keyword evidence="3" id="KW-1185">Reference proteome</keyword>
<evidence type="ECO:0000313" key="3">
    <source>
        <dbReference type="Proteomes" id="UP000652761"/>
    </source>
</evidence>
<comment type="caution">
    <text evidence="2">The sequence shown here is derived from an EMBL/GenBank/DDBJ whole genome shotgun (WGS) entry which is preliminary data.</text>
</comment>
<dbReference type="PANTHER" id="PTHR33181">
    <property type="entry name" value="OS01G0778500 PROTEIN"/>
    <property type="match status" value="1"/>
</dbReference>
<dbReference type="Proteomes" id="UP000652761">
    <property type="component" value="Unassembled WGS sequence"/>
</dbReference>
<evidence type="ECO:0000256" key="1">
    <source>
        <dbReference type="SAM" id="MobiDB-lite"/>
    </source>
</evidence>
<sequence length="147" mass="16392">MPQKGGAWRERRETGSRLTRPVSSGGGPAIWGPGKGAGGSVRLLIMDWWEKVVFPVKRAWVAVSSRVKTTPTSKSGRGILKLHEDVQTCEYQDVQVMWEMLRTEMEEELSAAASSHHPAAAAAAKRKRPPLSGVFVWSDRQHTRHHR</sequence>
<name>A0A843UX12_COLES</name>
<feature type="region of interest" description="Disordered" evidence="1">
    <location>
        <begin position="1"/>
        <end position="33"/>
    </location>
</feature>
<accession>A0A843UX12</accession>
<feature type="compositionally biased region" description="Gly residues" evidence="1">
    <location>
        <begin position="24"/>
        <end position="33"/>
    </location>
</feature>